<dbReference type="eggNOG" id="COG3324">
    <property type="taxonomic scope" value="Bacteria"/>
</dbReference>
<dbReference type="Proteomes" id="UP000056905">
    <property type="component" value="Chromosome"/>
</dbReference>
<reference evidence="2 3" key="1">
    <citation type="submission" date="2015-10" db="EMBL/GenBank/DDBJ databases">
        <title>Conservation of the essential genome among Caulobacter and Brevundimonas species.</title>
        <authorList>
            <person name="Scott D."/>
            <person name="Ely B."/>
        </authorList>
    </citation>
    <scope>NUCLEOTIDE SEQUENCE [LARGE SCALE GENOMIC DNA]</scope>
    <source>
        <strain evidence="2 3">CB4</strain>
    </source>
</reference>
<dbReference type="OrthoDB" id="9792323at2"/>
<dbReference type="InterPro" id="IPR004360">
    <property type="entry name" value="Glyas_Fos-R_dOase_dom"/>
</dbReference>
<evidence type="ECO:0000313" key="3">
    <source>
        <dbReference type="Proteomes" id="UP000056905"/>
    </source>
</evidence>
<dbReference type="InterPro" id="IPR037523">
    <property type="entry name" value="VOC_core"/>
</dbReference>
<dbReference type="AlphaFoldDB" id="A0A0N7JHZ2"/>
<dbReference type="PANTHER" id="PTHR33993">
    <property type="entry name" value="GLYOXALASE-RELATED"/>
    <property type="match status" value="1"/>
</dbReference>
<sequence>MREDGKIDYIEWPATDLPATKGFYQAAFGWAFTDYGPDYAAFADQGTDGGFCTPQEGSTDKPLVVLYAHDIEAMAARVTAAGGVITAPIFSFPGGRRFHFTDPSGNELAVWSEG</sequence>
<keyword evidence="3" id="KW-1185">Reference proteome</keyword>
<dbReference type="RefSeq" id="WP_062149959.1">
    <property type="nucleotide sequence ID" value="NZ_CP013002.1"/>
</dbReference>
<name>A0A0N7JHZ2_9CAUL</name>
<organism evidence="2 3">
    <name type="scientific">Caulobacter henricii</name>
    <dbReference type="NCBI Taxonomy" id="69395"/>
    <lineage>
        <taxon>Bacteria</taxon>
        <taxon>Pseudomonadati</taxon>
        <taxon>Pseudomonadota</taxon>
        <taxon>Alphaproteobacteria</taxon>
        <taxon>Caulobacterales</taxon>
        <taxon>Caulobacteraceae</taxon>
        <taxon>Caulobacter</taxon>
    </lineage>
</organism>
<dbReference type="PROSITE" id="PS51819">
    <property type="entry name" value="VOC"/>
    <property type="match status" value="1"/>
</dbReference>
<protein>
    <submittedName>
        <fullName evidence="2">Glyoxalase</fullName>
    </submittedName>
</protein>
<dbReference type="EMBL" id="CP013002">
    <property type="protein sequence ID" value="ALL14746.1"/>
    <property type="molecule type" value="Genomic_DNA"/>
</dbReference>
<dbReference type="KEGG" id="chq:AQ619_16030"/>
<dbReference type="Gene3D" id="3.10.180.10">
    <property type="entry name" value="2,3-Dihydroxybiphenyl 1,2-Dioxygenase, domain 1"/>
    <property type="match status" value="1"/>
</dbReference>
<dbReference type="SUPFAM" id="SSF54593">
    <property type="entry name" value="Glyoxalase/Bleomycin resistance protein/Dihydroxybiphenyl dioxygenase"/>
    <property type="match status" value="1"/>
</dbReference>
<dbReference type="InterPro" id="IPR029068">
    <property type="entry name" value="Glyas_Bleomycin-R_OHBP_Dase"/>
</dbReference>
<feature type="domain" description="VOC" evidence="1">
    <location>
        <begin position="6"/>
        <end position="113"/>
    </location>
</feature>
<dbReference type="CDD" id="cd07247">
    <property type="entry name" value="SgaA_N_like"/>
    <property type="match status" value="1"/>
</dbReference>
<dbReference type="STRING" id="69395.AQ619_16030"/>
<dbReference type="PANTHER" id="PTHR33993:SF1">
    <property type="entry name" value="GLYOXALASE FAMILY PROTEIN"/>
    <property type="match status" value="1"/>
</dbReference>
<proteinExistence type="predicted"/>
<evidence type="ECO:0000313" key="2">
    <source>
        <dbReference type="EMBL" id="ALL14746.1"/>
    </source>
</evidence>
<evidence type="ECO:0000259" key="1">
    <source>
        <dbReference type="PROSITE" id="PS51819"/>
    </source>
</evidence>
<dbReference type="InterPro" id="IPR052164">
    <property type="entry name" value="Anthracycline_SecMetBiosynth"/>
</dbReference>
<gene>
    <name evidence="2" type="ORF">AQ619_16030</name>
</gene>
<dbReference type="Pfam" id="PF00903">
    <property type="entry name" value="Glyoxalase"/>
    <property type="match status" value="1"/>
</dbReference>
<accession>A0A0N7JHZ2</accession>